<keyword evidence="2" id="KW-1185">Reference proteome</keyword>
<proteinExistence type="predicted"/>
<gene>
    <name evidence="1" type="ORF">BV25DRAFT_1913343</name>
</gene>
<dbReference type="Proteomes" id="UP000814140">
    <property type="component" value="Unassembled WGS sequence"/>
</dbReference>
<reference evidence="1" key="2">
    <citation type="journal article" date="2022" name="New Phytol.">
        <title>Evolutionary transition to the ectomycorrhizal habit in the genomes of a hyperdiverse lineage of mushroom-forming fungi.</title>
        <authorList>
            <person name="Looney B."/>
            <person name="Miyauchi S."/>
            <person name="Morin E."/>
            <person name="Drula E."/>
            <person name="Courty P.E."/>
            <person name="Kohler A."/>
            <person name="Kuo A."/>
            <person name="LaButti K."/>
            <person name="Pangilinan J."/>
            <person name="Lipzen A."/>
            <person name="Riley R."/>
            <person name="Andreopoulos W."/>
            <person name="He G."/>
            <person name="Johnson J."/>
            <person name="Nolan M."/>
            <person name="Tritt A."/>
            <person name="Barry K.W."/>
            <person name="Grigoriev I.V."/>
            <person name="Nagy L.G."/>
            <person name="Hibbett D."/>
            <person name="Henrissat B."/>
            <person name="Matheny P.B."/>
            <person name="Labbe J."/>
            <person name="Martin F.M."/>
        </authorList>
    </citation>
    <scope>NUCLEOTIDE SEQUENCE</scope>
    <source>
        <strain evidence="1">HHB10654</strain>
    </source>
</reference>
<reference evidence="1" key="1">
    <citation type="submission" date="2021-03" db="EMBL/GenBank/DDBJ databases">
        <authorList>
            <consortium name="DOE Joint Genome Institute"/>
            <person name="Ahrendt S."/>
            <person name="Looney B.P."/>
            <person name="Miyauchi S."/>
            <person name="Morin E."/>
            <person name="Drula E."/>
            <person name="Courty P.E."/>
            <person name="Chicoki N."/>
            <person name="Fauchery L."/>
            <person name="Kohler A."/>
            <person name="Kuo A."/>
            <person name="Labutti K."/>
            <person name="Pangilinan J."/>
            <person name="Lipzen A."/>
            <person name="Riley R."/>
            <person name="Andreopoulos W."/>
            <person name="He G."/>
            <person name="Johnson J."/>
            <person name="Barry K.W."/>
            <person name="Grigoriev I.V."/>
            <person name="Nagy L."/>
            <person name="Hibbett D."/>
            <person name="Henrissat B."/>
            <person name="Matheny P.B."/>
            <person name="Labbe J."/>
            <person name="Martin F."/>
        </authorList>
    </citation>
    <scope>NUCLEOTIDE SEQUENCE</scope>
    <source>
        <strain evidence="1">HHB10654</strain>
    </source>
</reference>
<dbReference type="EMBL" id="MU277194">
    <property type="protein sequence ID" value="KAI0065919.1"/>
    <property type="molecule type" value="Genomic_DNA"/>
</dbReference>
<name>A0ACB8TAH5_9AGAM</name>
<organism evidence="1 2">
    <name type="scientific">Artomyces pyxidatus</name>
    <dbReference type="NCBI Taxonomy" id="48021"/>
    <lineage>
        <taxon>Eukaryota</taxon>
        <taxon>Fungi</taxon>
        <taxon>Dikarya</taxon>
        <taxon>Basidiomycota</taxon>
        <taxon>Agaricomycotina</taxon>
        <taxon>Agaricomycetes</taxon>
        <taxon>Russulales</taxon>
        <taxon>Auriscalpiaceae</taxon>
        <taxon>Artomyces</taxon>
    </lineage>
</organism>
<evidence type="ECO:0000313" key="1">
    <source>
        <dbReference type="EMBL" id="KAI0065919.1"/>
    </source>
</evidence>
<accession>A0ACB8TAH5</accession>
<evidence type="ECO:0000313" key="2">
    <source>
        <dbReference type="Proteomes" id="UP000814140"/>
    </source>
</evidence>
<sequence length="312" mass="33868">MLRQPLQDLPLEPFLAPANISNPNIPRPASPFKHPGSAYKRPLSPSFSSTLFSPAKRRILAQEGLISPPPAKSPLAASESGLTTPRFAPAYFHELIQGPDSPKRRLDFGSKLGESSSSESAGPATPPPAQPSSSRRMTRSTTSPPPKRVRASPRLASSPSDKASPSPSSRSPTTPRRLISPSATKIRTTSPPPMLVPREMPPPPDPASIHYPGFDVHQDTHIVLPRARSSVAVELSDKDKEKTKEGEKENLPPRRSSRKAGVDEMKKAAMEKAGSPTPRRSARLSTSSSNGVSPEMRRRERRRMVDDEDADL</sequence>
<protein>
    <submittedName>
        <fullName evidence="1">Uncharacterized protein</fullName>
    </submittedName>
</protein>
<comment type="caution">
    <text evidence="1">The sequence shown here is derived from an EMBL/GenBank/DDBJ whole genome shotgun (WGS) entry which is preliminary data.</text>
</comment>